<feature type="transmembrane region" description="Helical" evidence="1">
    <location>
        <begin position="94"/>
        <end position="120"/>
    </location>
</feature>
<comment type="caution">
    <text evidence="2">The sequence shown here is derived from an EMBL/GenBank/DDBJ whole genome shotgun (WGS) entry which is preliminary data.</text>
</comment>
<dbReference type="AlphaFoldDB" id="A0A5E4AGP9"/>
<feature type="transmembrane region" description="Helical" evidence="1">
    <location>
        <begin position="40"/>
        <end position="59"/>
    </location>
</feature>
<accession>A0A5E4AGP9</accession>
<name>A0A5E4AGP9_MARMO</name>
<gene>
    <name evidence="2" type="ORF">MONAX_5E013952</name>
</gene>
<protein>
    <recommendedName>
        <fullName evidence="4">MARVEL domain-containing protein</fullName>
    </recommendedName>
</protein>
<evidence type="ECO:0000313" key="2">
    <source>
        <dbReference type="EMBL" id="VTJ56355.1"/>
    </source>
</evidence>
<keyword evidence="3" id="KW-1185">Reference proteome</keyword>
<dbReference type="EMBL" id="CABDUW010000064">
    <property type="protein sequence ID" value="VTJ56355.1"/>
    <property type="molecule type" value="Genomic_DNA"/>
</dbReference>
<reference evidence="2" key="1">
    <citation type="submission" date="2019-04" db="EMBL/GenBank/DDBJ databases">
        <authorList>
            <person name="Alioto T."/>
            <person name="Alioto T."/>
        </authorList>
    </citation>
    <scope>NUCLEOTIDE SEQUENCE [LARGE SCALE GENOMIC DNA]</scope>
</reference>
<evidence type="ECO:0000313" key="3">
    <source>
        <dbReference type="Proteomes" id="UP000335636"/>
    </source>
</evidence>
<feature type="transmembrane region" description="Helical" evidence="1">
    <location>
        <begin position="65"/>
        <end position="87"/>
    </location>
</feature>
<organism evidence="2 3">
    <name type="scientific">Marmota monax</name>
    <name type="common">Woodchuck</name>
    <dbReference type="NCBI Taxonomy" id="9995"/>
    <lineage>
        <taxon>Eukaryota</taxon>
        <taxon>Metazoa</taxon>
        <taxon>Chordata</taxon>
        <taxon>Craniata</taxon>
        <taxon>Vertebrata</taxon>
        <taxon>Euteleostomi</taxon>
        <taxon>Mammalia</taxon>
        <taxon>Eutheria</taxon>
        <taxon>Euarchontoglires</taxon>
        <taxon>Glires</taxon>
        <taxon>Rodentia</taxon>
        <taxon>Sciuromorpha</taxon>
        <taxon>Sciuridae</taxon>
        <taxon>Xerinae</taxon>
        <taxon>Marmotini</taxon>
        <taxon>Marmota</taxon>
    </lineage>
</organism>
<keyword evidence="1" id="KW-0812">Transmembrane</keyword>
<evidence type="ECO:0000256" key="1">
    <source>
        <dbReference type="SAM" id="Phobius"/>
    </source>
</evidence>
<keyword evidence="1" id="KW-1133">Transmembrane helix</keyword>
<proteinExistence type="predicted"/>
<sequence length="138" mass="15766">MADKAKKQEPVDEVGTRTGFTRYKWELKSSNKEFWRSGHAVAKLISVICLFLALAYFNAATAHPALTLIITLEVFIFFFFIIIYTFAIQRYLVFILWPVSDLLNDLCCFGFLMGGIFFAINSRETMPVEYVVGVVSLE</sequence>
<evidence type="ECO:0008006" key="4">
    <source>
        <dbReference type="Google" id="ProtNLM"/>
    </source>
</evidence>
<keyword evidence="1" id="KW-0472">Membrane</keyword>
<dbReference type="Proteomes" id="UP000335636">
    <property type="component" value="Unassembled WGS sequence"/>
</dbReference>